<proteinExistence type="predicted"/>
<dbReference type="Pfam" id="PF01844">
    <property type="entry name" value="HNH"/>
    <property type="match status" value="1"/>
</dbReference>
<dbReference type="SMART" id="SM00507">
    <property type="entry name" value="HNHc"/>
    <property type="match status" value="1"/>
</dbReference>
<dbReference type="GO" id="GO:0003676">
    <property type="term" value="F:nucleic acid binding"/>
    <property type="evidence" value="ECO:0007669"/>
    <property type="project" value="InterPro"/>
</dbReference>
<dbReference type="RefSeq" id="WP_270072601.1">
    <property type="nucleotide sequence ID" value="NZ_JAJAQC010000019.1"/>
</dbReference>
<protein>
    <submittedName>
        <fullName evidence="2">HNH endonuclease</fullName>
    </submittedName>
</protein>
<evidence type="ECO:0000313" key="2">
    <source>
        <dbReference type="EMBL" id="MDA0565329.1"/>
    </source>
</evidence>
<dbReference type="GO" id="GO:0004519">
    <property type="term" value="F:endonuclease activity"/>
    <property type="evidence" value="ECO:0007669"/>
    <property type="project" value="UniProtKB-KW"/>
</dbReference>
<reference evidence="2" key="1">
    <citation type="submission" date="2021-10" db="EMBL/GenBank/DDBJ databases">
        <title>Streptomonospora sp. nov., isolated from mangrove soil.</title>
        <authorList>
            <person name="Chen X."/>
            <person name="Ge X."/>
            <person name="Liu W."/>
        </authorList>
    </citation>
    <scope>NUCLEOTIDE SEQUENCE</scope>
    <source>
        <strain evidence="2">S1-112</strain>
    </source>
</reference>
<keyword evidence="2" id="KW-0255">Endonuclease</keyword>
<keyword evidence="2" id="KW-0540">Nuclease</keyword>
<sequence>MAECDRLGRDTFLNHYGYKPARAYVVVHLGREYDSKAIVGVAHRYAGGRALRPAEFSGGEQTVGRRLRELGFDVRTEREPAWVWDELLLACGLVDDRGWTGPPADDPGVRALSDLLRRLRMYPPGTRGSGFRGAAEVARVCADAVRVRTAMEAGRSGGARMLREVVRRFVDDPEATRGAVREIREWAGDDEVAGLAPVDEDDSWVEWPSAVEGHLRLRLQYSRERSRPLRNAKVEWARRHGLPIACEVCGFDFGRRYGPRGEGYIEIHHVVPLHHAGAGENTLDDLAMLCANCHRMIHAKQPWITVAELRALVRG</sequence>
<comment type="caution">
    <text evidence="2">The sequence shown here is derived from an EMBL/GenBank/DDBJ whole genome shotgun (WGS) entry which is preliminary data.</text>
</comment>
<dbReference type="InterPro" id="IPR002711">
    <property type="entry name" value="HNH"/>
</dbReference>
<dbReference type="Proteomes" id="UP001140076">
    <property type="component" value="Unassembled WGS sequence"/>
</dbReference>
<organism evidence="2 3">
    <name type="scientific">Streptomonospora mangrovi</name>
    <dbReference type="NCBI Taxonomy" id="2883123"/>
    <lineage>
        <taxon>Bacteria</taxon>
        <taxon>Bacillati</taxon>
        <taxon>Actinomycetota</taxon>
        <taxon>Actinomycetes</taxon>
        <taxon>Streptosporangiales</taxon>
        <taxon>Nocardiopsidaceae</taxon>
        <taxon>Streptomonospora</taxon>
    </lineage>
</organism>
<dbReference type="InterPro" id="IPR003615">
    <property type="entry name" value="HNH_nuc"/>
</dbReference>
<dbReference type="Gene3D" id="1.10.30.50">
    <property type="match status" value="1"/>
</dbReference>
<dbReference type="EMBL" id="JAJAQC010000019">
    <property type="protein sequence ID" value="MDA0565329.1"/>
    <property type="molecule type" value="Genomic_DNA"/>
</dbReference>
<name>A0A9X3NP31_9ACTN</name>
<keyword evidence="3" id="KW-1185">Reference proteome</keyword>
<evidence type="ECO:0000259" key="1">
    <source>
        <dbReference type="SMART" id="SM00507"/>
    </source>
</evidence>
<dbReference type="Pfam" id="PF26345">
    <property type="entry name" value="ScoMcrA_N"/>
    <property type="match status" value="1"/>
</dbReference>
<dbReference type="AlphaFoldDB" id="A0A9X3NP31"/>
<dbReference type="GO" id="GO:0008270">
    <property type="term" value="F:zinc ion binding"/>
    <property type="evidence" value="ECO:0007669"/>
    <property type="project" value="InterPro"/>
</dbReference>
<dbReference type="InterPro" id="IPR058807">
    <property type="entry name" value="ScoMcrA_N"/>
</dbReference>
<evidence type="ECO:0000313" key="3">
    <source>
        <dbReference type="Proteomes" id="UP001140076"/>
    </source>
</evidence>
<keyword evidence="2" id="KW-0378">Hydrolase</keyword>
<feature type="domain" description="HNH nuclease" evidence="1">
    <location>
        <begin position="231"/>
        <end position="295"/>
    </location>
</feature>
<gene>
    <name evidence="2" type="ORF">LG943_13540</name>
</gene>
<accession>A0A9X3NP31</accession>
<dbReference type="CDD" id="cd00085">
    <property type="entry name" value="HNHc"/>
    <property type="match status" value="1"/>
</dbReference>